<dbReference type="InterPro" id="IPR020845">
    <property type="entry name" value="AMP-binding_CS"/>
</dbReference>
<dbReference type="NCBIfam" id="TIGR01733">
    <property type="entry name" value="AA-adenyl-dom"/>
    <property type="match status" value="1"/>
</dbReference>
<organism evidence="5 6">
    <name type="scientific">Acetobacter senegalensis</name>
    <dbReference type="NCBI Taxonomy" id="446692"/>
    <lineage>
        <taxon>Bacteria</taxon>
        <taxon>Pseudomonadati</taxon>
        <taxon>Pseudomonadota</taxon>
        <taxon>Alphaproteobacteria</taxon>
        <taxon>Acetobacterales</taxon>
        <taxon>Acetobacteraceae</taxon>
        <taxon>Acetobacter</taxon>
    </lineage>
</organism>
<dbReference type="PROSITE" id="PS50075">
    <property type="entry name" value="CARRIER"/>
    <property type="match status" value="1"/>
</dbReference>
<dbReference type="PATRIC" id="fig|446692.4.peg.2925"/>
<dbReference type="PANTHER" id="PTHR45527:SF1">
    <property type="entry name" value="FATTY ACID SYNTHASE"/>
    <property type="match status" value="1"/>
</dbReference>
<dbReference type="InterPro" id="IPR009081">
    <property type="entry name" value="PP-bd_ACP"/>
</dbReference>
<dbReference type="Pfam" id="PF13193">
    <property type="entry name" value="AMP-binding_C"/>
    <property type="match status" value="1"/>
</dbReference>
<dbReference type="Pfam" id="PF00668">
    <property type="entry name" value="Condensation"/>
    <property type="match status" value="1"/>
</dbReference>
<dbReference type="SMART" id="SM00823">
    <property type="entry name" value="PKS_PP"/>
    <property type="match status" value="1"/>
</dbReference>
<dbReference type="InterPro" id="IPR036736">
    <property type="entry name" value="ACP-like_sf"/>
</dbReference>
<dbReference type="SMART" id="SM00824">
    <property type="entry name" value="PKS_TE"/>
    <property type="match status" value="1"/>
</dbReference>
<dbReference type="InterPro" id="IPR010071">
    <property type="entry name" value="AA_adenyl_dom"/>
</dbReference>
<dbReference type="GO" id="GO:0031177">
    <property type="term" value="F:phosphopantetheine binding"/>
    <property type="evidence" value="ECO:0007669"/>
    <property type="project" value="InterPro"/>
</dbReference>
<dbReference type="PANTHER" id="PTHR45527">
    <property type="entry name" value="NONRIBOSOMAL PEPTIDE SYNTHETASE"/>
    <property type="match status" value="1"/>
</dbReference>
<dbReference type="OrthoDB" id="9770470at2"/>
<evidence type="ECO:0000313" key="5">
    <source>
        <dbReference type="EMBL" id="KXV61328.1"/>
    </source>
</evidence>
<evidence type="ECO:0000256" key="2">
    <source>
        <dbReference type="ARBA" id="ARBA00022450"/>
    </source>
</evidence>
<sequence length="1355" mass="147032">MRFDTGSLSLQTVPETRLPLTTAQRGVWMGTLLRTQGGTFNIAEAVEILGPVDPALFRAALVQVAREAETTRVSIRMGADGPYQVILPTLRCPLPFVDFSTRPDAAAQAQHWMMARISQPVDLAEDPLWTSALIKLSADSFIWFHCCHHIALDGFSGGLIVARVAELYNAMVEGREPAPCTFLPLERLVAQEAAYRTSPRREKDQAYWQHQLAAPPEAVTLASPLPPSVPEAPLQRLGFVERNVLVPPAMVGQMQGLAQQAGVTLPQMLTALLSTYIFRMTGQEDLTLGMPVTGRTDREMRRVPGMAANAVVLRFAMAYTLGFSEILLQARRALHGALRHQAFRYEDLRRVLGFHDTQQHLSRIGINIEPFDYHLSFGGSPARNRNLSNGVMEDLTFFVFDRQDGQGLALCLYANPTLYDGPALERHLRHVMRLIKAILADPAQPIGAYPLLDAAECKALLADETATASNWGPRALVADLARHAAYAPAATAVTDGRGPVSYAALLHAAQGLAEHLMACGIGPGDVVGLMLPRDRRQVISMLATMAAGAAWLSLDRCGPRERNAAIIANARPALFLTEDTLPTGLPDGSAVLGLAEDGSPATVFSNPDAQRAPVVPQGTAYIIYTSGTTGTPKGVVVPWSALTNLLCTMQDKLALGAQECWLSVTSVTFDISILELLLPLQAGAHLVLARRETVTDPTLLSAIVQHYGVTLMQATPTLWQMLVGAGQGRCLAQVRVLSGGEPLPAPLACTLQKCARAVYNVYGPTETTIWSTFHAVTAEDGSRGQPIPAGRPLANTQCYVLDPAGGLLPVGTPGQLAIAGAGVATGYLDRPDLTQAVFRPDPFSKIPHARLYLTGDRAVRQPDGTITVLGRTDAQIKIKGVRAEPAEIEAALLTLPGIVQAAVRVWPKAQGPVLVAYLVPAAAAQAETITPEEEAQNFALFRTHLQGLLPAQMVPSRFVVLAALPLTASGKLNRKMLPEPEDAEHIPQHESPQTAQEQLLFTLWSDILERKDFGINENFFDLGGDSLAAVQVATALTEQGYELPVASLFGAPTIARLAPLLQHQHAVPDMFEETVVPLRAEGTGQPIFCFPPILGVSLGFMALLPHLPAERPVYGLQDMGLLHGPQRPQTIQQLAELYLEQIRALQPHGPYSFVGWSMGGLVAHAVAARLMAEGEPLSALVMLDTYPLHDPAALEAGQDLARMDDTWLVKNAIAMLGIDFSENMPETLDDLADRIVEIMLPEAQAFVQDEAAFSTLLQTIRQGVSHNLEMMRNWQPQRVQADLLFLRATQRGTEDVGDNPAFWQNYITGKLMVTDINCTHMEMLDPENAPVIADQFMEFERRNPDRLKGCLNSQQ</sequence>
<proteinExistence type="predicted"/>
<dbReference type="Pfam" id="PF00975">
    <property type="entry name" value="Thioesterase"/>
    <property type="match status" value="1"/>
</dbReference>
<dbReference type="InterPro" id="IPR023213">
    <property type="entry name" value="CAT-like_dom_sf"/>
</dbReference>
<dbReference type="GO" id="GO:0043041">
    <property type="term" value="P:amino acid activation for nonribosomal peptide biosynthetic process"/>
    <property type="evidence" value="ECO:0007669"/>
    <property type="project" value="TreeGrafter"/>
</dbReference>
<dbReference type="GO" id="GO:0009239">
    <property type="term" value="P:enterobactin biosynthetic process"/>
    <property type="evidence" value="ECO:0007669"/>
    <property type="project" value="TreeGrafter"/>
</dbReference>
<dbReference type="Proteomes" id="UP000075360">
    <property type="component" value="Unassembled WGS sequence"/>
</dbReference>
<evidence type="ECO:0000256" key="1">
    <source>
        <dbReference type="ARBA" id="ARBA00001957"/>
    </source>
</evidence>
<dbReference type="EMBL" id="LHZU01000088">
    <property type="protein sequence ID" value="KXV61328.1"/>
    <property type="molecule type" value="Genomic_DNA"/>
</dbReference>
<dbReference type="InterPro" id="IPR029058">
    <property type="entry name" value="AB_hydrolase_fold"/>
</dbReference>
<dbReference type="InterPro" id="IPR006162">
    <property type="entry name" value="Ppantetheine_attach_site"/>
</dbReference>
<dbReference type="InterPro" id="IPR001031">
    <property type="entry name" value="Thioesterase"/>
</dbReference>
<dbReference type="GO" id="GO:0047527">
    <property type="term" value="F:2,3-dihydroxybenzoate-serine ligase activity"/>
    <property type="evidence" value="ECO:0007669"/>
    <property type="project" value="TreeGrafter"/>
</dbReference>
<dbReference type="InterPro" id="IPR045851">
    <property type="entry name" value="AMP-bd_C_sf"/>
</dbReference>
<dbReference type="PROSITE" id="PS00012">
    <property type="entry name" value="PHOSPHOPANTETHEINE"/>
    <property type="match status" value="1"/>
</dbReference>
<dbReference type="Pfam" id="PF00501">
    <property type="entry name" value="AMP-binding"/>
    <property type="match status" value="1"/>
</dbReference>
<evidence type="ECO:0000313" key="6">
    <source>
        <dbReference type="Proteomes" id="UP000075360"/>
    </source>
</evidence>
<dbReference type="InterPro" id="IPR000873">
    <property type="entry name" value="AMP-dep_synth/lig_dom"/>
</dbReference>
<dbReference type="Gene3D" id="2.30.38.10">
    <property type="entry name" value="Luciferase, Domain 3"/>
    <property type="match status" value="1"/>
</dbReference>
<dbReference type="InterPro" id="IPR025110">
    <property type="entry name" value="AMP-bd_C"/>
</dbReference>
<dbReference type="InterPro" id="IPR001242">
    <property type="entry name" value="Condensation_dom"/>
</dbReference>
<dbReference type="SUPFAM" id="SSF47336">
    <property type="entry name" value="ACP-like"/>
    <property type="match status" value="1"/>
</dbReference>
<gene>
    <name evidence="5" type="ORF">AD948_02105</name>
</gene>
<dbReference type="Gene3D" id="3.40.50.1820">
    <property type="entry name" value="alpha/beta hydrolase"/>
    <property type="match status" value="1"/>
</dbReference>
<evidence type="ECO:0000259" key="4">
    <source>
        <dbReference type="PROSITE" id="PS50075"/>
    </source>
</evidence>
<dbReference type="GO" id="GO:0005829">
    <property type="term" value="C:cytosol"/>
    <property type="evidence" value="ECO:0007669"/>
    <property type="project" value="TreeGrafter"/>
</dbReference>
<feature type="domain" description="Carrier" evidence="4">
    <location>
        <begin position="991"/>
        <end position="1065"/>
    </location>
</feature>
<dbReference type="PROSITE" id="PS00455">
    <property type="entry name" value="AMP_BINDING"/>
    <property type="match status" value="1"/>
</dbReference>
<keyword evidence="2" id="KW-0596">Phosphopantetheine</keyword>
<dbReference type="InterPro" id="IPR020802">
    <property type="entry name" value="TesA-like"/>
</dbReference>
<dbReference type="SUPFAM" id="SSF56801">
    <property type="entry name" value="Acetyl-CoA synthetase-like"/>
    <property type="match status" value="1"/>
</dbReference>
<dbReference type="Pfam" id="PF00550">
    <property type="entry name" value="PP-binding"/>
    <property type="match status" value="1"/>
</dbReference>
<keyword evidence="3" id="KW-0597">Phosphoprotein</keyword>
<dbReference type="Gene3D" id="3.40.50.980">
    <property type="match status" value="2"/>
</dbReference>
<evidence type="ECO:0000256" key="3">
    <source>
        <dbReference type="ARBA" id="ARBA00022553"/>
    </source>
</evidence>
<dbReference type="Gene3D" id="3.30.559.10">
    <property type="entry name" value="Chloramphenicol acetyltransferase-like domain"/>
    <property type="match status" value="1"/>
</dbReference>
<reference evidence="5 6" key="1">
    <citation type="submission" date="2015-06" db="EMBL/GenBank/DDBJ databases">
        <title>Improved classification and identification of acetic acid bacteria using matrix-assisted laser desorption/ionization time-of-flight mass spectrometry; Gluconobacter nephelii and Gluconobacter uchimurae are later heterotypic synonyms of Gluconobacter japonicus and Gluconobacter oxydans, respectively.</title>
        <authorList>
            <person name="Li L."/>
            <person name="Cleenwerck I."/>
            <person name="De Vuyst L."/>
            <person name="Vandamme P."/>
        </authorList>
    </citation>
    <scope>NUCLEOTIDE SEQUENCE [LARGE SCALE GENOMIC DNA]</scope>
    <source>
        <strain evidence="5 6">LMG 23690</strain>
    </source>
</reference>
<dbReference type="SUPFAM" id="SSF53474">
    <property type="entry name" value="alpha/beta-Hydrolases"/>
    <property type="match status" value="1"/>
</dbReference>
<protein>
    <submittedName>
        <fullName evidence="5">Vicibactin biosynthesis non-ribosomal peptide synthase</fullName>
    </submittedName>
</protein>
<comment type="caution">
    <text evidence="5">The sequence shown here is derived from an EMBL/GenBank/DDBJ whole genome shotgun (WGS) entry which is preliminary data.</text>
</comment>
<accession>A0A149U7A9</accession>
<name>A0A149U7A9_9PROT</name>
<comment type="cofactor">
    <cofactor evidence="1">
        <name>pantetheine 4'-phosphate</name>
        <dbReference type="ChEBI" id="CHEBI:47942"/>
    </cofactor>
</comment>
<dbReference type="InterPro" id="IPR020806">
    <property type="entry name" value="PKS_PP-bd"/>
</dbReference>
<dbReference type="Gene3D" id="1.10.1200.10">
    <property type="entry name" value="ACP-like"/>
    <property type="match status" value="1"/>
</dbReference>
<dbReference type="SUPFAM" id="SSF52777">
    <property type="entry name" value="CoA-dependent acyltransferases"/>
    <property type="match status" value="2"/>
</dbReference>
<dbReference type="Gene3D" id="3.30.300.30">
    <property type="match status" value="1"/>
</dbReference>
<dbReference type="GO" id="GO:0009366">
    <property type="term" value="C:enterobactin synthetase complex"/>
    <property type="evidence" value="ECO:0007669"/>
    <property type="project" value="TreeGrafter"/>
</dbReference>
<dbReference type="Gene3D" id="3.30.559.30">
    <property type="entry name" value="Nonribosomal peptide synthetase, condensation domain"/>
    <property type="match status" value="1"/>
</dbReference>